<keyword evidence="4" id="KW-1185">Reference proteome</keyword>
<proteinExistence type="predicted"/>
<dbReference type="EMBL" id="JBBNAF010000005">
    <property type="protein sequence ID" value="KAK9141948.1"/>
    <property type="molecule type" value="Genomic_DNA"/>
</dbReference>
<accession>A0AAP0JYL6</accession>
<dbReference type="Gene3D" id="2.30.30.140">
    <property type="match status" value="1"/>
</dbReference>
<dbReference type="InterPro" id="IPR000313">
    <property type="entry name" value="PWWP_dom"/>
</dbReference>
<organism evidence="3 4">
    <name type="scientific">Stephania yunnanensis</name>
    <dbReference type="NCBI Taxonomy" id="152371"/>
    <lineage>
        <taxon>Eukaryota</taxon>
        <taxon>Viridiplantae</taxon>
        <taxon>Streptophyta</taxon>
        <taxon>Embryophyta</taxon>
        <taxon>Tracheophyta</taxon>
        <taxon>Spermatophyta</taxon>
        <taxon>Magnoliopsida</taxon>
        <taxon>Ranunculales</taxon>
        <taxon>Menispermaceae</taxon>
        <taxon>Menispermoideae</taxon>
        <taxon>Cissampelideae</taxon>
        <taxon>Stephania</taxon>
    </lineage>
</organism>
<dbReference type="Pfam" id="PF00855">
    <property type="entry name" value="PWWP"/>
    <property type="match status" value="1"/>
</dbReference>
<gene>
    <name evidence="3" type="ORF">Syun_011348</name>
</gene>
<feature type="compositionally biased region" description="Basic residues" evidence="1">
    <location>
        <begin position="474"/>
        <end position="495"/>
    </location>
</feature>
<evidence type="ECO:0000259" key="2">
    <source>
        <dbReference type="PROSITE" id="PS50812"/>
    </source>
</evidence>
<reference evidence="3 4" key="1">
    <citation type="submission" date="2024-01" db="EMBL/GenBank/DDBJ databases">
        <title>Genome assemblies of Stephania.</title>
        <authorList>
            <person name="Yang L."/>
        </authorList>
    </citation>
    <scope>NUCLEOTIDE SEQUENCE [LARGE SCALE GENOMIC DNA]</scope>
    <source>
        <strain evidence="3">YNDBR</strain>
        <tissue evidence="3">Leaf</tissue>
    </source>
</reference>
<dbReference type="PROSITE" id="PS50812">
    <property type="entry name" value="PWWP"/>
    <property type="match status" value="1"/>
</dbReference>
<name>A0AAP0JYL6_9MAGN</name>
<dbReference type="Proteomes" id="UP001420932">
    <property type="component" value="Unassembled WGS sequence"/>
</dbReference>
<dbReference type="PANTHER" id="PTHR33697">
    <property type="entry name" value="T17B22.17 PROTEIN-RELATED"/>
    <property type="match status" value="1"/>
</dbReference>
<dbReference type="SUPFAM" id="SSF63748">
    <property type="entry name" value="Tudor/PWWP/MBT"/>
    <property type="match status" value="1"/>
</dbReference>
<dbReference type="AlphaFoldDB" id="A0AAP0JYL6"/>
<protein>
    <recommendedName>
        <fullName evidence="2">PWWP domain-containing protein</fullName>
    </recommendedName>
</protein>
<sequence length="815" mass="90627">MGNERKSKQSIDGSVGGLVWVRRRNGSWWPGRIMGLHELSEGCLVSPRLGTPVKLLGREDASVDWYNLEKSKRVKSFRCGEYDDCIEKAKAAAANSNRKVVKYARREDAILHALELENAIESSERRNIHNRTDKKDSLKQDTRAKRQQDIFICNKQHISANRTANTFEANQTTDLSPASLSLEDLHNNSISTAHFLLKKRKTPNDSEDDGEGRKRMRDLEELGRAVASERSGLSEGSHEFAQLDSTSLSEHNICNSSSGTVVNGGRSSCSFLKRKRSQVAYIHENLKRKDRRRALAKVLETTAMVSVPVFCDGLSHGLSSFQRGTDMKVSALESIESMVSKSSDMTNNSSDGSRASYEKDIPLDRSEHTCDPDIDAGQAQSLSKDSKFSIKSVIPENDFSDGLFDVPFVVEEKHFEGFRHVFAPCVLGRGQDSAHHSQVGSVSFSSAFDESGSASMGVDVVNVCPKNEKGTSKWQRKRRRNSRSHRKTKKRKSINSRRSAARDDELDAFVDGTQQINGFSASLIQKSEINTSDELLSLDDYDHVSKDVSESNNSINYGGSLGNVEAAIQSAGSKDNRVNLSRVYSPTAKSHHVGEEIYLMDGAPAPFLTPLPDRNSRFISQWRYQNEDYRERYVTVSSLFNVNLEVRGSYHGQHAPLVSLMSKLNGKAIVGHPITVEVLDDGYCDILSRIGCCRTSDKCEMFEVATENKSDQSIDISNRNLKARAGYVVKSRIASEPRSSLSPGRCLKNSKYGFLSKRTRKLSSFTSRIEDRKPVIKNLEVPVIACVPLKVVFGRINEGVNFAARSAVTAQEENP</sequence>
<dbReference type="CDD" id="cd05162">
    <property type="entry name" value="PWWP"/>
    <property type="match status" value="1"/>
</dbReference>
<evidence type="ECO:0000313" key="3">
    <source>
        <dbReference type="EMBL" id="KAK9141948.1"/>
    </source>
</evidence>
<feature type="region of interest" description="Disordered" evidence="1">
    <location>
        <begin position="467"/>
        <end position="501"/>
    </location>
</feature>
<comment type="caution">
    <text evidence="3">The sequence shown here is derived from an EMBL/GenBank/DDBJ whole genome shotgun (WGS) entry which is preliminary data.</text>
</comment>
<evidence type="ECO:0000313" key="4">
    <source>
        <dbReference type="Proteomes" id="UP001420932"/>
    </source>
</evidence>
<dbReference type="PANTHER" id="PTHR33697:SF1">
    <property type="entry name" value="TUDOR_PWWP_MBT SUPERFAMILY PROTEIN"/>
    <property type="match status" value="1"/>
</dbReference>
<feature type="domain" description="PWWP" evidence="2">
    <location>
        <begin position="15"/>
        <end position="77"/>
    </location>
</feature>
<dbReference type="InterPro" id="IPR044679">
    <property type="entry name" value="PWWP2-like"/>
</dbReference>
<evidence type="ECO:0000256" key="1">
    <source>
        <dbReference type="SAM" id="MobiDB-lite"/>
    </source>
</evidence>